<feature type="transmembrane region" description="Helical" evidence="1">
    <location>
        <begin position="59"/>
        <end position="77"/>
    </location>
</feature>
<feature type="transmembrane region" description="Helical" evidence="1">
    <location>
        <begin position="6"/>
        <end position="24"/>
    </location>
</feature>
<keyword evidence="1" id="KW-1133">Transmembrane helix</keyword>
<keyword evidence="3" id="KW-1185">Reference proteome</keyword>
<evidence type="ECO:0008006" key="4">
    <source>
        <dbReference type="Google" id="ProtNLM"/>
    </source>
</evidence>
<keyword evidence="1" id="KW-0812">Transmembrane</keyword>
<organism evidence="2 3">
    <name type="scientific">Lacicoccus qingdaonensis</name>
    <dbReference type="NCBI Taxonomy" id="576118"/>
    <lineage>
        <taxon>Bacteria</taxon>
        <taxon>Bacillati</taxon>
        <taxon>Bacillota</taxon>
        <taxon>Bacilli</taxon>
        <taxon>Bacillales</taxon>
        <taxon>Salinicoccaceae</taxon>
        <taxon>Lacicoccus</taxon>
    </lineage>
</organism>
<reference evidence="3" key="1">
    <citation type="submission" date="2016-10" db="EMBL/GenBank/DDBJ databases">
        <authorList>
            <person name="Varghese N."/>
            <person name="Submissions S."/>
        </authorList>
    </citation>
    <scope>NUCLEOTIDE SEQUENCE [LARGE SCALE GENOMIC DNA]</scope>
    <source>
        <strain evidence="3">CGMCC 1.8895</strain>
    </source>
</reference>
<dbReference type="Proteomes" id="UP000199008">
    <property type="component" value="Unassembled WGS sequence"/>
</dbReference>
<protein>
    <recommendedName>
        <fullName evidence="4">DUF4181 domain-containing protein</fullName>
    </recommendedName>
</protein>
<feature type="transmembrane region" description="Helical" evidence="1">
    <location>
        <begin position="115"/>
        <end position="132"/>
    </location>
</feature>
<name>A0A1G9C144_9BACL</name>
<dbReference type="EMBL" id="FNFY01000003">
    <property type="protein sequence ID" value="SDK45421.1"/>
    <property type="molecule type" value="Genomic_DNA"/>
</dbReference>
<evidence type="ECO:0000313" key="3">
    <source>
        <dbReference type="Proteomes" id="UP000199008"/>
    </source>
</evidence>
<sequence length="139" mass="16542">MKLLYIILFLLFAGLVIKSFYTHYFSKKKRYFAFDDSRYREEDDFLKIHALNIGKLERVFLYLMLVTYLAALAVFIFTDHPAAIWILATVLAWQFVLSMFIDLKLYSAFHDKGHLFMVIVWLILIVVLYFGLSRFDIYA</sequence>
<dbReference type="AlphaFoldDB" id="A0A1G9C144"/>
<evidence type="ECO:0000313" key="2">
    <source>
        <dbReference type="EMBL" id="SDK45421.1"/>
    </source>
</evidence>
<dbReference type="STRING" id="576118.SAMN05216216_103183"/>
<proteinExistence type="predicted"/>
<gene>
    <name evidence="2" type="ORF">SAMN05216216_103183</name>
</gene>
<keyword evidence="1" id="KW-0472">Membrane</keyword>
<evidence type="ECO:0000256" key="1">
    <source>
        <dbReference type="SAM" id="Phobius"/>
    </source>
</evidence>
<dbReference type="OrthoDB" id="2389791at2"/>
<accession>A0A1G9C144</accession>
<dbReference type="RefSeq" id="WP_143003922.1">
    <property type="nucleotide sequence ID" value="NZ_FNFY01000003.1"/>
</dbReference>
<feature type="transmembrane region" description="Helical" evidence="1">
    <location>
        <begin position="83"/>
        <end position="103"/>
    </location>
</feature>